<dbReference type="Pfam" id="PF00551">
    <property type="entry name" value="Formyl_trans_N"/>
    <property type="match status" value="1"/>
</dbReference>
<evidence type="ECO:0000256" key="6">
    <source>
        <dbReference type="ARBA" id="ARBA00038440"/>
    </source>
</evidence>
<evidence type="ECO:0000256" key="3">
    <source>
        <dbReference type="ARBA" id="ARBA00022076"/>
    </source>
</evidence>
<keyword evidence="4" id="KW-0808">Transferase</keyword>
<gene>
    <name evidence="11" type="ORF">NLU13_9017</name>
</gene>
<dbReference type="EC" id="2.1.2.2" evidence="2"/>
<dbReference type="FunFam" id="3.40.50.170:FF:000009">
    <property type="entry name" value="Phosphoribosylglycinamide formyltransferase (Eurofung)"/>
    <property type="match status" value="1"/>
</dbReference>
<accession>A0AA39L416</accession>
<comment type="caution">
    <text evidence="11">The sequence shown here is derived from an EMBL/GenBank/DDBJ whole genome shotgun (WGS) entry which is preliminary data.</text>
</comment>
<evidence type="ECO:0000256" key="7">
    <source>
        <dbReference type="ARBA" id="ARBA00041324"/>
    </source>
</evidence>
<dbReference type="NCBIfam" id="TIGR00639">
    <property type="entry name" value="PurN"/>
    <property type="match status" value="1"/>
</dbReference>
<evidence type="ECO:0000256" key="5">
    <source>
        <dbReference type="ARBA" id="ARBA00022755"/>
    </source>
</evidence>
<dbReference type="InterPro" id="IPR036477">
    <property type="entry name" value="Formyl_transf_N_sf"/>
</dbReference>
<evidence type="ECO:0000256" key="8">
    <source>
        <dbReference type="ARBA" id="ARBA00041682"/>
    </source>
</evidence>
<dbReference type="Gene3D" id="3.40.50.170">
    <property type="entry name" value="Formyl transferase, N-terminal domain"/>
    <property type="match status" value="1"/>
</dbReference>
<comment type="catalytic activity">
    <reaction evidence="9">
        <text>N(1)-(5-phospho-beta-D-ribosyl)glycinamide + (6R)-10-formyltetrahydrofolate = N(2)-formyl-N(1)-(5-phospho-beta-D-ribosyl)glycinamide + (6S)-5,6,7,8-tetrahydrofolate + H(+)</text>
        <dbReference type="Rhea" id="RHEA:15053"/>
        <dbReference type="ChEBI" id="CHEBI:15378"/>
        <dbReference type="ChEBI" id="CHEBI:57453"/>
        <dbReference type="ChEBI" id="CHEBI:143788"/>
        <dbReference type="ChEBI" id="CHEBI:147286"/>
        <dbReference type="ChEBI" id="CHEBI:195366"/>
        <dbReference type="EC" id="2.1.2.2"/>
    </reaction>
</comment>
<sequence>MASCSLLVMCSGNGSNLQAILDACADGTIPDTSVSKVIVNRKTAYAIKRAELSGVPSEYFNLVNKGYHAAGEKDQAKLADARSRYDADLANLVLSNKPDMVVLAGWMHVFSTAFLTPLEAAGIPIINLHPALPGCYDGANAIERAHADAQAGVLKDGKTGVMIHYCIAQVDRGKPILVQEVECSKDDSLSDLEERIHAIEHKLLVKAVAKLTQDIIKAKSS</sequence>
<reference evidence="11" key="1">
    <citation type="submission" date="2022-10" db="EMBL/GenBank/DDBJ databases">
        <title>Determination and structural analysis of whole genome sequence of Sarocladium strictum F4-1.</title>
        <authorList>
            <person name="Hu L."/>
            <person name="Jiang Y."/>
        </authorList>
    </citation>
    <scope>NUCLEOTIDE SEQUENCE</scope>
    <source>
        <strain evidence="11">F4-1</strain>
    </source>
</reference>
<proteinExistence type="inferred from homology"/>
<dbReference type="PANTHER" id="PTHR43369">
    <property type="entry name" value="PHOSPHORIBOSYLGLYCINAMIDE FORMYLTRANSFERASE"/>
    <property type="match status" value="1"/>
</dbReference>
<feature type="domain" description="Formyl transferase N-terminal" evidence="10">
    <location>
        <begin position="6"/>
        <end position="208"/>
    </location>
</feature>
<dbReference type="Proteomes" id="UP001175261">
    <property type="component" value="Unassembled WGS sequence"/>
</dbReference>
<dbReference type="AlphaFoldDB" id="A0AA39L416"/>
<name>A0AA39L416_SARSR</name>
<evidence type="ECO:0000313" key="12">
    <source>
        <dbReference type="Proteomes" id="UP001175261"/>
    </source>
</evidence>
<dbReference type="GO" id="GO:0005737">
    <property type="term" value="C:cytoplasm"/>
    <property type="evidence" value="ECO:0007669"/>
    <property type="project" value="TreeGrafter"/>
</dbReference>
<dbReference type="SUPFAM" id="SSF53328">
    <property type="entry name" value="Formyltransferase"/>
    <property type="match status" value="1"/>
</dbReference>
<dbReference type="InterPro" id="IPR004607">
    <property type="entry name" value="GART"/>
</dbReference>
<evidence type="ECO:0000256" key="2">
    <source>
        <dbReference type="ARBA" id="ARBA00012254"/>
    </source>
</evidence>
<keyword evidence="5" id="KW-0658">Purine biosynthesis</keyword>
<evidence type="ECO:0000256" key="9">
    <source>
        <dbReference type="ARBA" id="ARBA00047664"/>
    </source>
</evidence>
<dbReference type="HAMAP" id="MF_01930">
    <property type="entry name" value="PurN"/>
    <property type="match status" value="1"/>
</dbReference>
<dbReference type="GO" id="GO:0004644">
    <property type="term" value="F:phosphoribosylglycinamide formyltransferase activity"/>
    <property type="evidence" value="ECO:0007669"/>
    <property type="project" value="UniProtKB-EC"/>
</dbReference>
<evidence type="ECO:0000259" key="10">
    <source>
        <dbReference type="Pfam" id="PF00551"/>
    </source>
</evidence>
<dbReference type="InterPro" id="IPR002376">
    <property type="entry name" value="Formyl_transf_N"/>
</dbReference>
<protein>
    <recommendedName>
        <fullName evidence="3">Phosphoribosylglycinamide formyltransferase</fullName>
        <ecNumber evidence="2">2.1.2.2</ecNumber>
    </recommendedName>
    <alternativeName>
        <fullName evidence="8">5'-phosphoribosylglycinamide transformylase</fullName>
    </alternativeName>
    <alternativeName>
        <fullName evidence="7">GAR transformylase</fullName>
    </alternativeName>
</protein>
<comment type="pathway">
    <text evidence="1">Purine metabolism; IMP biosynthesis via de novo pathway; N(2)-formyl-N(1)-(5-phospho-D-ribosyl)glycinamide from N(1)-(5-phospho-D-ribosyl)glycinamide (10-formyl THF route): step 1/1.</text>
</comment>
<dbReference type="PANTHER" id="PTHR43369:SF2">
    <property type="entry name" value="PHOSPHORIBOSYLGLYCINAMIDE FORMYLTRANSFERASE"/>
    <property type="match status" value="1"/>
</dbReference>
<evidence type="ECO:0000256" key="4">
    <source>
        <dbReference type="ARBA" id="ARBA00022679"/>
    </source>
</evidence>
<evidence type="ECO:0000313" key="11">
    <source>
        <dbReference type="EMBL" id="KAK0383104.1"/>
    </source>
</evidence>
<organism evidence="11 12">
    <name type="scientific">Sarocladium strictum</name>
    <name type="common">Black bundle disease fungus</name>
    <name type="synonym">Acremonium strictum</name>
    <dbReference type="NCBI Taxonomy" id="5046"/>
    <lineage>
        <taxon>Eukaryota</taxon>
        <taxon>Fungi</taxon>
        <taxon>Dikarya</taxon>
        <taxon>Ascomycota</taxon>
        <taxon>Pezizomycotina</taxon>
        <taxon>Sordariomycetes</taxon>
        <taxon>Hypocreomycetidae</taxon>
        <taxon>Hypocreales</taxon>
        <taxon>Sarocladiaceae</taxon>
        <taxon>Sarocladium</taxon>
    </lineage>
</organism>
<evidence type="ECO:0000256" key="1">
    <source>
        <dbReference type="ARBA" id="ARBA00005054"/>
    </source>
</evidence>
<keyword evidence="12" id="KW-1185">Reference proteome</keyword>
<dbReference type="GO" id="GO:0006189">
    <property type="term" value="P:'de novo' IMP biosynthetic process"/>
    <property type="evidence" value="ECO:0007669"/>
    <property type="project" value="InterPro"/>
</dbReference>
<comment type="similarity">
    <text evidence="6">Belongs to the GART family.</text>
</comment>
<dbReference type="EMBL" id="JAPDFR010000009">
    <property type="protein sequence ID" value="KAK0383104.1"/>
    <property type="molecule type" value="Genomic_DNA"/>
</dbReference>